<protein>
    <submittedName>
        <fullName evidence="4">Cyclin-L2</fullName>
    </submittedName>
</protein>
<reference evidence="4 5" key="1">
    <citation type="submission" date="2014-11" db="EMBL/GenBank/DDBJ databases">
        <title>Genetic blueprint of the zoonotic pathogen Toxocara canis.</title>
        <authorList>
            <person name="Zhu X.-Q."/>
            <person name="Korhonen P.K."/>
            <person name="Cai H."/>
            <person name="Young N.D."/>
            <person name="Nejsum P."/>
            <person name="von Samson-Himmelstjerna G."/>
            <person name="Boag P.R."/>
            <person name="Tan P."/>
            <person name="Li Q."/>
            <person name="Min J."/>
            <person name="Yang Y."/>
            <person name="Wang X."/>
            <person name="Fang X."/>
            <person name="Hall R.S."/>
            <person name="Hofmann A."/>
            <person name="Sternberg P.W."/>
            <person name="Jex A.R."/>
            <person name="Gasser R.B."/>
        </authorList>
    </citation>
    <scope>NUCLEOTIDE SEQUENCE [LARGE SCALE GENOMIC DNA]</scope>
    <source>
        <strain evidence="4">PN_DK_2014</strain>
    </source>
</reference>
<evidence type="ECO:0000313" key="4">
    <source>
        <dbReference type="EMBL" id="KHN76888.1"/>
    </source>
</evidence>
<dbReference type="Gene3D" id="1.10.472.10">
    <property type="entry name" value="Cyclin-like"/>
    <property type="match status" value="1"/>
</dbReference>
<proteinExistence type="predicted"/>
<feature type="compositionally biased region" description="Basic and acidic residues" evidence="2">
    <location>
        <begin position="322"/>
        <end position="344"/>
    </location>
</feature>
<name>A0A0B2V5P5_TOXCA</name>
<dbReference type="GO" id="GO:0016538">
    <property type="term" value="F:cyclin-dependent protein serine/threonine kinase regulator activity"/>
    <property type="evidence" value="ECO:0007669"/>
    <property type="project" value="InterPro"/>
</dbReference>
<organism evidence="4 5">
    <name type="scientific">Toxocara canis</name>
    <name type="common">Canine roundworm</name>
    <dbReference type="NCBI Taxonomy" id="6265"/>
    <lineage>
        <taxon>Eukaryota</taxon>
        <taxon>Metazoa</taxon>
        <taxon>Ecdysozoa</taxon>
        <taxon>Nematoda</taxon>
        <taxon>Chromadorea</taxon>
        <taxon>Rhabditida</taxon>
        <taxon>Spirurina</taxon>
        <taxon>Ascaridomorpha</taxon>
        <taxon>Ascaridoidea</taxon>
        <taxon>Toxocaridae</taxon>
        <taxon>Toxocara</taxon>
    </lineage>
</organism>
<dbReference type="OrthoDB" id="10264655at2759"/>
<evidence type="ECO:0000313" key="5">
    <source>
        <dbReference type="Proteomes" id="UP000031036"/>
    </source>
</evidence>
<dbReference type="SUPFAM" id="SSF47954">
    <property type="entry name" value="Cyclin-like"/>
    <property type="match status" value="1"/>
</dbReference>
<dbReference type="OMA" id="ERQNGAK"/>
<gene>
    <name evidence="4" type="primary">ccnl2</name>
    <name evidence="4" type="ORF">Tcan_05082</name>
</gene>
<dbReference type="InterPro" id="IPR036915">
    <property type="entry name" value="Cyclin-like_sf"/>
</dbReference>
<evidence type="ECO:0000256" key="1">
    <source>
        <dbReference type="ARBA" id="ARBA00023127"/>
    </source>
</evidence>
<dbReference type="PANTHER" id="PTHR10026">
    <property type="entry name" value="CYCLIN"/>
    <property type="match status" value="1"/>
</dbReference>
<dbReference type="STRING" id="6265.A0A0B2V5P5"/>
<feature type="compositionally biased region" description="Basic and acidic residues" evidence="2">
    <location>
        <begin position="421"/>
        <end position="444"/>
    </location>
</feature>
<dbReference type="CDD" id="cd20533">
    <property type="entry name" value="CYCLIN_CCNL_rpt2"/>
    <property type="match status" value="1"/>
</dbReference>
<keyword evidence="1" id="KW-0195">Cyclin</keyword>
<feature type="region of interest" description="Disordered" evidence="2">
    <location>
        <begin position="310"/>
        <end position="466"/>
    </location>
</feature>
<keyword evidence="5" id="KW-1185">Reference proteome</keyword>
<dbReference type="GO" id="GO:0006357">
    <property type="term" value="P:regulation of transcription by RNA polymerase II"/>
    <property type="evidence" value="ECO:0007669"/>
    <property type="project" value="InterPro"/>
</dbReference>
<feature type="compositionally biased region" description="Basic residues" evidence="2">
    <location>
        <begin position="388"/>
        <end position="398"/>
    </location>
</feature>
<dbReference type="Proteomes" id="UP000031036">
    <property type="component" value="Unassembled WGS sequence"/>
</dbReference>
<feature type="domain" description="Cyclin-like" evidence="3">
    <location>
        <begin position="160"/>
        <end position="247"/>
    </location>
</feature>
<accession>A0A0B2V5P5</accession>
<dbReference type="EMBL" id="JPKZ01002390">
    <property type="protein sequence ID" value="KHN76888.1"/>
    <property type="molecule type" value="Genomic_DNA"/>
</dbReference>
<dbReference type="FunFam" id="1.10.472.10:FF:000031">
    <property type="entry name" value="cyclin-L1-1-like isoform X1"/>
    <property type="match status" value="1"/>
</dbReference>
<dbReference type="InterPro" id="IPR013763">
    <property type="entry name" value="Cyclin-like_dom"/>
</dbReference>
<dbReference type="AlphaFoldDB" id="A0A0B2V5P5"/>
<sequence length="466" mass="54202">MEVWRYEREYDLLVAPGGKGLGRAEARQGAVRVSHSPSPSAAHRQRHNFGHRAQVGLRHVFRCDACWSRSPSVLLNCQYANLWSHNRTLDIYTTVKLHCLPILCSSVAASSVNHQVHVWSRYVPMVLDRSYLELKNQVIKAERKLLNALGFVVHVRHPHKLIYAYLQALGAINNHDLMQKAWSYMNDGLRTDIFLRYRPETIACACIFLASRTISKPVALPQQPFPWFEAFDASDRDVTAISLILLKLYTRVRAPNWLRLNETLNKIRFGPDSAFAKMRAAENQAQANREIERAKAALEKKKREVAKKMLEMQNKQNGSKSKGKEGPMRGVGDHDRERKHENGHRSASSSSRSRSRSPVEPRKFRSSPSCGRRRQGGSMSRERATVVHQKHRRHRSRRPKEEKKRAREERRSHKDHRRSRSREERRKLTERERISNQREREKDVYLALGKRRQDSMSPEPPVKYKR</sequence>
<comment type="caution">
    <text evidence="4">The sequence shown here is derived from an EMBL/GenBank/DDBJ whole genome shotgun (WGS) entry which is preliminary data.</text>
</comment>
<evidence type="ECO:0000259" key="3">
    <source>
        <dbReference type="SMART" id="SM00385"/>
    </source>
</evidence>
<evidence type="ECO:0000256" key="2">
    <source>
        <dbReference type="SAM" id="MobiDB-lite"/>
    </source>
</evidence>
<dbReference type="InterPro" id="IPR043198">
    <property type="entry name" value="Cyclin/Ssn8"/>
</dbReference>
<dbReference type="SMART" id="SM00385">
    <property type="entry name" value="CYCLIN"/>
    <property type="match status" value="1"/>
</dbReference>
<feature type="compositionally biased region" description="Basic and acidic residues" evidence="2">
    <location>
        <begin position="399"/>
        <end position="412"/>
    </location>
</feature>